<dbReference type="RefSeq" id="WP_115373503.1">
    <property type="nucleotide sequence ID" value="NZ_QASA01000001.1"/>
</dbReference>
<dbReference type="Proteomes" id="UP000253919">
    <property type="component" value="Unassembled WGS sequence"/>
</dbReference>
<dbReference type="OrthoDB" id="872894at2"/>
<reference evidence="1 2" key="1">
    <citation type="submission" date="2018-04" db="EMBL/GenBank/DDBJ databases">
        <title>Adhaeribacter sp. HMF7616 genome sequencing and assembly.</title>
        <authorList>
            <person name="Kang H."/>
            <person name="Kang J."/>
            <person name="Cha I."/>
            <person name="Kim H."/>
            <person name="Joh K."/>
        </authorList>
    </citation>
    <scope>NUCLEOTIDE SEQUENCE [LARGE SCALE GENOMIC DNA]</scope>
    <source>
        <strain evidence="1 2">HMF7616</strain>
    </source>
</reference>
<keyword evidence="2" id="KW-1185">Reference proteome</keyword>
<evidence type="ECO:0000313" key="2">
    <source>
        <dbReference type="Proteomes" id="UP000253919"/>
    </source>
</evidence>
<sequence length="241" mass="27877">MIVNLVQEGWEIIYQQAHALLAAQIAFAWREADRPTRWVDTLAAIAQHDDGQRYWAGKHGLTTAGAPANFTMLPFSLDQAHQVMEEARFQGQWRSLLTSMHLSFLYEELRGKDRSTDNFLDEQIQSQANWRKFLKITKKEAQKAYDLMQWCDRLSLILCRRELPEAERALEISIGPDGSRYDVWQLNSGVIQVAPWPFEFHNFSVSIEASYLAQLQFASEEELTAALRQAPIHTKHWELSK</sequence>
<evidence type="ECO:0000313" key="1">
    <source>
        <dbReference type="EMBL" id="RDC64333.1"/>
    </source>
</evidence>
<dbReference type="EMBL" id="QASA01000001">
    <property type="protein sequence ID" value="RDC64333.1"/>
    <property type="molecule type" value="Genomic_DNA"/>
</dbReference>
<name>A0A369QHD7_9BACT</name>
<organism evidence="1 2">
    <name type="scientific">Adhaeribacter pallidiroseus</name>
    <dbReference type="NCBI Taxonomy" id="2072847"/>
    <lineage>
        <taxon>Bacteria</taxon>
        <taxon>Pseudomonadati</taxon>
        <taxon>Bacteroidota</taxon>
        <taxon>Cytophagia</taxon>
        <taxon>Cytophagales</taxon>
        <taxon>Hymenobacteraceae</taxon>
        <taxon>Adhaeribacter</taxon>
    </lineage>
</organism>
<comment type="caution">
    <text evidence="1">The sequence shown here is derived from an EMBL/GenBank/DDBJ whole genome shotgun (WGS) entry which is preliminary data.</text>
</comment>
<dbReference type="Pfam" id="PF13030">
    <property type="entry name" value="DUF3891"/>
    <property type="match status" value="1"/>
</dbReference>
<proteinExistence type="predicted"/>
<dbReference type="InterPro" id="IPR024992">
    <property type="entry name" value="DUF3891"/>
</dbReference>
<evidence type="ECO:0008006" key="3">
    <source>
        <dbReference type="Google" id="ProtNLM"/>
    </source>
</evidence>
<protein>
    <recommendedName>
        <fullName evidence="3">DUF3891 family protein</fullName>
    </recommendedName>
</protein>
<accession>A0A369QHD7</accession>
<gene>
    <name evidence="1" type="ORF">AHMF7616_02946</name>
</gene>
<dbReference type="AlphaFoldDB" id="A0A369QHD7"/>